<dbReference type="AlphaFoldDB" id="X0PQ60"/>
<proteinExistence type="predicted"/>
<organism evidence="2 3">
    <name type="scientific">Agrilactobacillus composti DSM 18527 = JCM 14202</name>
    <dbReference type="NCBI Taxonomy" id="1423734"/>
    <lineage>
        <taxon>Bacteria</taxon>
        <taxon>Bacillati</taxon>
        <taxon>Bacillota</taxon>
        <taxon>Bacilli</taxon>
        <taxon>Lactobacillales</taxon>
        <taxon>Lactobacillaceae</taxon>
        <taxon>Agrilactobacillus</taxon>
    </lineage>
</organism>
<comment type="caution">
    <text evidence="2">The sequence shown here is derived from an EMBL/GenBank/DDBJ whole genome shotgun (WGS) entry which is preliminary data.</text>
</comment>
<keyword evidence="1" id="KW-0472">Membrane</keyword>
<protein>
    <recommendedName>
        <fullName evidence="4">SHOCT domain-containing protein</fullName>
    </recommendedName>
</protein>
<sequence>MALQQGLFSGFGFNPYFFLMSLVLGAFLLVVLNRLHRQRVSAKINDLQRMLDLLDDAYHEGRIDKSTYLRQRNQLLNSNR</sequence>
<name>X0PQ60_9LACO</name>
<evidence type="ECO:0000313" key="2">
    <source>
        <dbReference type="EMBL" id="KRM33645.1"/>
    </source>
</evidence>
<dbReference type="PATRIC" id="fig|1423734.3.peg.2738"/>
<dbReference type="STRING" id="1423734.FC83_GL002698"/>
<evidence type="ECO:0000256" key="1">
    <source>
        <dbReference type="SAM" id="Phobius"/>
    </source>
</evidence>
<feature type="transmembrane region" description="Helical" evidence="1">
    <location>
        <begin position="16"/>
        <end position="35"/>
    </location>
</feature>
<evidence type="ECO:0000313" key="3">
    <source>
        <dbReference type="Proteomes" id="UP000051236"/>
    </source>
</evidence>
<keyword evidence="1" id="KW-0812">Transmembrane</keyword>
<keyword evidence="3" id="KW-1185">Reference proteome</keyword>
<reference evidence="2 3" key="1">
    <citation type="journal article" date="2015" name="Genome Announc.">
        <title>Expanding the biotechnology potential of lactobacilli through comparative genomics of 213 strains and associated genera.</title>
        <authorList>
            <person name="Sun Z."/>
            <person name="Harris H.M."/>
            <person name="McCann A."/>
            <person name="Guo C."/>
            <person name="Argimon S."/>
            <person name="Zhang W."/>
            <person name="Yang X."/>
            <person name="Jeffery I.B."/>
            <person name="Cooney J.C."/>
            <person name="Kagawa T.F."/>
            <person name="Liu W."/>
            <person name="Song Y."/>
            <person name="Salvetti E."/>
            <person name="Wrobel A."/>
            <person name="Rasinkangas P."/>
            <person name="Parkhill J."/>
            <person name="Rea M.C."/>
            <person name="O'Sullivan O."/>
            <person name="Ritari J."/>
            <person name="Douillard F.P."/>
            <person name="Paul Ross R."/>
            <person name="Yang R."/>
            <person name="Briner A.E."/>
            <person name="Felis G.E."/>
            <person name="de Vos W.M."/>
            <person name="Barrangou R."/>
            <person name="Klaenhammer T.R."/>
            <person name="Caufield P.W."/>
            <person name="Cui Y."/>
            <person name="Zhang H."/>
            <person name="O'Toole P.W."/>
        </authorList>
    </citation>
    <scope>NUCLEOTIDE SEQUENCE [LARGE SCALE GENOMIC DNA]</scope>
    <source>
        <strain evidence="2 3">DSM 18527</strain>
    </source>
</reference>
<keyword evidence="1" id="KW-1133">Transmembrane helix</keyword>
<gene>
    <name evidence="2" type="ORF">FC83_GL002698</name>
</gene>
<evidence type="ECO:0008006" key="4">
    <source>
        <dbReference type="Google" id="ProtNLM"/>
    </source>
</evidence>
<dbReference type="EMBL" id="AZGA01000046">
    <property type="protein sequence ID" value="KRM33645.1"/>
    <property type="molecule type" value="Genomic_DNA"/>
</dbReference>
<accession>X0PQ60</accession>
<dbReference type="Proteomes" id="UP000051236">
    <property type="component" value="Unassembled WGS sequence"/>
</dbReference>